<comment type="caution">
    <text evidence="3">The sequence shown here is derived from an EMBL/GenBank/DDBJ whole genome shotgun (WGS) entry which is preliminary data.</text>
</comment>
<evidence type="ECO:0008006" key="5">
    <source>
        <dbReference type="Google" id="ProtNLM"/>
    </source>
</evidence>
<proteinExistence type="inferred from homology"/>
<feature type="compositionally biased region" description="Basic residues" evidence="2">
    <location>
        <begin position="1"/>
        <end position="10"/>
    </location>
</feature>
<dbReference type="PANTHER" id="PTHR31809:SF0">
    <property type="entry name" value="BUD13 HOMOLOG"/>
    <property type="match status" value="1"/>
</dbReference>
<dbReference type="OrthoDB" id="6022at2759"/>
<evidence type="ECO:0000256" key="2">
    <source>
        <dbReference type="SAM" id="MobiDB-lite"/>
    </source>
</evidence>
<dbReference type="GO" id="GO:0070274">
    <property type="term" value="C:RES complex"/>
    <property type="evidence" value="ECO:0007669"/>
    <property type="project" value="TreeGrafter"/>
</dbReference>
<sequence length="307" mass="34633">ESTGRKRDRRRHDSSSDDGDRRRPSGGRGGRNGRHDSSEEEDGRGRRRSDSDGSGKKKRRRRRDSDSGDDGRRPGRRHDSSDDDDDDDGSESVDAAGRAKRMSSGHRSGLQDAGDFAAAERKLRKKQRRELEKYNAKNGGDGRTVYRDKSGRKREVDPAADEAELARLEREREERQVRSNKGARQRDLEDLEAAELAAASSMTVARGIDDRHLEALRMAEIRPDDPMAAHAWKKREEESAAGTDGAPSAARPTYKGPQAKPNRYGLRPGYRWDGIERGNGFEDRVLEKLHSRGHKREEAYRWSSADM</sequence>
<feature type="compositionally biased region" description="Basic and acidic residues" evidence="2">
    <location>
        <begin position="11"/>
        <end position="23"/>
    </location>
</feature>
<feature type="compositionally biased region" description="Acidic residues" evidence="2">
    <location>
        <begin position="81"/>
        <end position="91"/>
    </location>
</feature>
<name>K0TEA3_THAOC</name>
<dbReference type="Pfam" id="PF09736">
    <property type="entry name" value="Bud13"/>
    <property type="match status" value="1"/>
</dbReference>
<organism evidence="3 4">
    <name type="scientific">Thalassiosira oceanica</name>
    <name type="common">Marine diatom</name>
    <dbReference type="NCBI Taxonomy" id="159749"/>
    <lineage>
        <taxon>Eukaryota</taxon>
        <taxon>Sar</taxon>
        <taxon>Stramenopiles</taxon>
        <taxon>Ochrophyta</taxon>
        <taxon>Bacillariophyta</taxon>
        <taxon>Coscinodiscophyceae</taxon>
        <taxon>Thalassiosirophycidae</taxon>
        <taxon>Thalassiosirales</taxon>
        <taxon>Thalassiosiraceae</taxon>
        <taxon>Thalassiosira</taxon>
    </lineage>
</organism>
<comment type="similarity">
    <text evidence="1">Belongs to the CWC26 family.</text>
</comment>
<protein>
    <recommendedName>
        <fullName evidence="5">BUD13 homolog</fullName>
    </recommendedName>
</protein>
<dbReference type="AlphaFoldDB" id="K0TEA3"/>
<dbReference type="InterPro" id="IPR018609">
    <property type="entry name" value="Bud13"/>
</dbReference>
<dbReference type="EMBL" id="AGNL01010711">
    <property type="protein sequence ID" value="EJK68902.1"/>
    <property type="molecule type" value="Genomic_DNA"/>
</dbReference>
<dbReference type="InterPro" id="IPR051112">
    <property type="entry name" value="CWC26_splicing_factor"/>
</dbReference>
<accession>K0TEA3</accession>
<feature type="compositionally biased region" description="Basic and acidic residues" evidence="2">
    <location>
        <begin position="144"/>
        <end position="157"/>
    </location>
</feature>
<feature type="compositionally biased region" description="Basic and acidic residues" evidence="2">
    <location>
        <begin position="164"/>
        <end position="177"/>
    </location>
</feature>
<feature type="non-terminal residue" evidence="3">
    <location>
        <position position="1"/>
    </location>
</feature>
<evidence type="ECO:0000313" key="3">
    <source>
        <dbReference type="EMBL" id="EJK68902.1"/>
    </source>
</evidence>
<dbReference type="PANTHER" id="PTHR31809">
    <property type="entry name" value="BUD13 HOMOLOG"/>
    <property type="match status" value="1"/>
</dbReference>
<dbReference type="GO" id="GO:0000398">
    <property type="term" value="P:mRNA splicing, via spliceosome"/>
    <property type="evidence" value="ECO:0007669"/>
    <property type="project" value="TreeGrafter"/>
</dbReference>
<feature type="region of interest" description="Disordered" evidence="2">
    <location>
        <begin position="219"/>
        <end position="269"/>
    </location>
</feature>
<feature type="region of interest" description="Disordered" evidence="2">
    <location>
        <begin position="1"/>
        <end position="189"/>
    </location>
</feature>
<dbReference type="Proteomes" id="UP000266841">
    <property type="component" value="Unassembled WGS sequence"/>
</dbReference>
<evidence type="ECO:0000313" key="4">
    <source>
        <dbReference type="Proteomes" id="UP000266841"/>
    </source>
</evidence>
<reference evidence="3 4" key="1">
    <citation type="journal article" date="2012" name="Genome Biol.">
        <title>Genome and low-iron response of an oceanic diatom adapted to chronic iron limitation.</title>
        <authorList>
            <person name="Lommer M."/>
            <person name="Specht M."/>
            <person name="Roy A.S."/>
            <person name="Kraemer L."/>
            <person name="Andreson R."/>
            <person name="Gutowska M.A."/>
            <person name="Wolf J."/>
            <person name="Bergner S.V."/>
            <person name="Schilhabel M.B."/>
            <person name="Klostermeier U.C."/>
            <person name="Beiko R.G."/>
            <person name="Rosenstiel P."/>
            <person name="Hippler M."/>
            <person name="Laroche J."/>
        </authorList>
    </citation>
    <scope>NUCLEOTIDE SEQUENCE [LARGE SCALE GENOMIC DNA]</scope>
    <source>
        <strain evidence="3 4">CCMP1005</strain>
    </source>
</reference>
<dbReference type="GO" id="GO:0005684">
    <property type="term" value="C:U2-type spliceosomal complex"/>
    <property type="evidence" value="ECO:0007669"/>
    <property type="project" value="TreeGrafter"/>
</dbReference>
<evidence type="ECO:0000256" key="1">
    <source>
        <dbReference type="ARBA" id="ARBA00011069"/>
    </source>
</evidence>
<keyword evidence="4" id="KW-1185">Reference proteome</keyword>
<dbReference type="eggNOG" id="KOG2654">
    <property type="taxonomic scope" value="Eukaryota"/>
</dbReference>
<gene>
    <name evidence="3" type="ORF">THAOC_09883</name>
</gene>
<dbReference type="OMA" id="WATIREP"/>
<dbReference type="GO" id="GO:0003723">
    <property type="term" value="F:RNA binding"/>
    <property type="evidence" value="ECO:0007669"/>
    <property type="project" value="TreeGrafter"/>
</dbReference>
<feature type="compositionally biased region" description="Basic and acidic residues" evidence="2">
    <location>
        <begin position="63"/>
        <end position="80"/>
    </location>
</feature>